<evidence type="ECO:0000313" key="4">
    <source>
        <dbReference type="Proteomes" id="UP000244248"/>
    </source>
</evidence>
<organism evidence="3 4">
    <name type="scientific">Stenotrophobium rhamnosiphilum</name>
    <dbReference type="NCBI Taxonomy" id="2029166"/>
    <lineage>
        <taxon>Bacteria</taxon>
        <taxon>Pseudomonadati</taxon>
        <taxon>Pseudomonadota</taxon>
        <taxon>Gammaproteobacteria</taxon>
        <taxon>Nevskiales</taxon>
        <taxon>Nevskiaceae</taxon>
        <taxon>Stenotrophobium</taxon>
    </lineage>
</organism>
<keyword evidence="4" id="KW-1185">Reference proteome</keyword>
<comment type="caution">
    <text evidence="3">The sequence shown here is derived from an EMBL/GenBank/DDBJ whole genome shotgun (WGS) entry which is preliminary data.</text>
</comment>
<evidence type="ECO:0000256" key="1">
    <source>
        <dbReference type="SAM" id="SignalP"/>
    </source>
</evidence>
<feature type="chain" id="PRO_5015636154" description="Alpha/beta hydrolase domain-containing protein" evidence="1">
    <location>
        <begin position="27"/>
        <end position="475"/>
    </location>
</feature>
<feature type="signal peptide" evidence="1">
    <location>
        <begin position="1"/>
        <end position="26"/>
    </location>
</feature>
<evidence type="ECO:0000259" key="2">
    <source>
        <dbReference type="Pfam" id="PF20091"/>
    </source>
</evidence>
<proteinExistence type="predicted"/>
<dbReference type="Pfam" id="PF20091">
    <property type="entry name" value="Abhydrolase_10"/>
    <property type="match status" value="1"/>
</dbReference>
<sequence length="475" mass="51777">MKFNQAALLLASALLAACGSSSPVGGTDATASSYQVPVPTVTGPIGTAGIHGHPLWDSSYKLSDLGYDEQEYFVSGTAKTYTEPSTTAPYTTRIIVRRPIDPSKFNGTVVLDWVNVTAQFENAVDTLEAHQLFHREGFAYVHVSAQAAGLCCLPELTPKLWDPVRYMAISHPGDDYSLDMFSQIAKAMKSPPAVDPMAGLKVRKIIAVGQSQSGTRMRDYLNKAQPETKIMDAFLVHADGSGDKTFPHDPLVPTIQLYSEREASPDEPNVTRNYRLWEIAGAAHQDFWIGYHQIEGSALRAVADTPQQAGSADEALHVAAGNYGEQIDPAQLACVVQGTQFPLRYSVMAAIHYLDRWAKTGAAPPKGERFQFDGSGKLARDQYSNAKGGIRLPPIDVPVASYLSDLCNLGGITLPFTDLQLQEMYPTHADYYCKMKAATKRSVDQGFLLPEDAQDLMSRVNGAKNRWLIDGTPDC</sequence>
<dbReference type="PROSITE" id="PS51257">
    <property type="entry name" value="PROKAR_LIPOPROTEIN"/>
    <property type="match status" value="1"/>
</dbReference>
<dbReference type="OrthoDB" id="1971292at2"/>
<gene>
    <name evidence="3" type="ORF">CJD38_09785</name>
</gene>
<dbReference type="Proteomes" id="UP000244248">
    <property type="component" value="Unassembled WGS sequence"/>
</dbReference>
<accession>A0A2T5MG95</accession>
<dbReference type="AlphaFoldDB" id="A0A2T5MG95"/>
<evidence type="ECO:0000313" key="3">
    <source>
        <dbReference type="EMBL" id="PTU31601.1"/>
    </source>
</evidence>
<keyword evidence="1" id="KW-0732">Signal</keyword>
<reference evidence="3 4" key="1">
    <citation type="submission" date="2018-04" db="EMBL/GenBank/DDBJ databases">
        <title>Novel species isolated from glacier.</title>
        <authorList>
            <person name="Liu Q."/>
            <person name="Xin Y.-H."/>
        </authorList>
    </citation>
    <scope>NUCLEOTIDE SEQUENCE [LARGE SCALE GENOMIC DNA]</scope>
    <source>
        <strain evidence="3 4">GT1R17</strain>
    </source>
</reference>
<dbReference type="EMBL" id="QANS01000003">
    <property type="protein sequence ID" value="PTU31601.1"/>
    <property type="molecule type" value="Genomic_DNA"/>
</dbReference>
<feature type="domain" description="Alpha/beta hydrolase" evidence="2">
    <location>
        <begin position="41"/>
        <end position="457"/>
    </location>
</feature>
<dbReference type="RefSeq" id="WP_107940147.1">
    <property type="nucleotide sequence ID" value="NZ_QANS01000003.1"/>
</dbReference>
<dbReference type="InterPro" id="IPR045394">
    <property type="entry name" value="Abhydrolase_dom"/>
</dbReference>
<protein>
    <recommendedName>
        <fullName evidence="2">Alpha/beta hydrolase domain-containing protein</fullName>
    </recommendedName>
</protein>
<name>A0A2T5MG95_9GAMM</name>